<reference evidence="5" key="2">
    <citation type="submission" date="2020-09" db="EMBL/GenBank/DDBJ databases">
        <authorList>
            <person name="Sun Q."/>
            <person name="Kim S."/>
        </authorList>
    </citation>
    <scope>NUCLEOTIDE SEQUENCE</scope>
    <source>
        <strain evidence="5">KCTC 12113</strain>
    </source>
</reference>
<accession>A0A918J092</accession>
<dbReference type="RefSeq" id="WP_026814160.1">
    <property type="nucleotide sequence ID" value="NZ_BMWP01000020.1"/>
</dbReference>
<dbReference type="GO" id="GO:0003677">
    <property type="term" value="F:DNA binding"/>
    <property type="evidence" value="ECO:0007669"/>
    <property type="project" value="InterPro"/>
</dbReference>
<dbReference type="GO" id="GO:0004519">
    <property type="term" value="F:endonuclease activity"/>
    <property type="evidence" value="ECO:0007669"/>
    <property type="project" value="InterPro"/>
</dbReference>
<dbReference type="InterPro" id="IPR011335">
    <property type="entry name" value="Restrct_endonuc-II-like"/>
</dbReference>
<dbReference type="GO" id="GO:0005524">
    <property type="term" value="F:ATP binding"/>
    <property type="evidence" value="ECO:0007669"/>
    <property type="project" value="UniProtKB-UniRule"/>
</dbReference>
<evidence type="ECO:0000256" key="2">
    <source>
        <dbReference type="ARBA" id="ARBA00022840"/>
    </source>
</evidence>
<organism evidence="5 6">
    <name type="scientific">Arenibacter certesii</name>
    <dbReference type="NCBI Taxonomy" id="228955"/>
    <lineage>
        <taxon>Bacteria</taxon>
        <taxon>Pseudomonadati</taxon>
        <taxon>Bacteroidota</taxon>
        <taxon>Flavobacteriia</taxon>
        <taxon>Flavobacteriales</taxon>
        <taxon>Flavobacteriaceae</taxon>
        <taxon>Arenibacter</taxon>
    </lineage>
</organism>
<gene>
    <name evidence="5" type="ORF">GCM10007383_27630</name>
</gene>
<sequence length="280" mass="32221">MENNPIYIKKFNGEIEEFKIEKLKNSLRRSKASEAEIDMIVEYITPTLYDGMPSKEIYKRAFSILKKHNRVSASKYSLKRAILDLGPTGFPFERLIGALLRQKGFETEVSVILQGECVTHEVDVLAEKDGNSYAVECKFHSDPRTVSNIRVPLYINSRFLDIQNRWNKDPLKKSHLKQGWLVTNTRFSSDAIAYSKCVGLQLLSWDYPENNGIKHNVDHYALYPITTLTTLSKKEKHQLIENDIILTLELFNAPLALEKIGISSLRKRKVMNEIKDLCDL</sequence>
<dbReference type="InterPro" id="IPR007560">
    <property type="entry name" value="Restrct_endonuc_IV_Mrr"/>
</dbReference>
<dbReference type="Pfam" id="PF04471">
    <property type="entry name" value="Mrr_cat"/>
    <property type="match status" value="1"/>
</dbReference>
<keyword evidence="1 3" id="KW-0547">Nucleotide-binding</keyword>
<evidence type="ECO:0000256" key="3">
    <source>
        <dbReference type="PROSITE-ProRule" id="PRU00492"/>
    </source>
</evidence>
<dbReference type="AlphaFoldDB" id="A0A918J092"/>
<dbReference type="Pfam" id="PF03477">
    <property type="entry name" value="ATP-cone"/>
    <property type="match status" value="1"/>
</dbReference>
<protein>
    <recommendedName>
        <fullName evidence="4">ATP-cone domain-containing protein</fullName>
    </recommendedName>
</protein>
<feature type="domain" description="ATP-cone" evidence="4">
    <location>
        <begin position="6"/>
        <end position="87"/>
    </location>
</feature>
<dbReference type="EMBL" id="BMWP01000020">
    <property type="protein sequence ID" value="GGW41348.1"/>
    <property type="molecule type" value="Genomic_DNA"/>
</dbReference>
<evidence type="ECO:0000256" key="1">
    <source>
        <dbReference type="ARBA" id="ARBA00022741"/>
    </source>
</evidence>
<dbReference type="SUPFAM" id="SSF52980">
    <property type="entry name" value="Restriction endonuclease-like"/>
    <property type="match status" value="1"/>
</dbReference>
<evidence type="ECO:0000313" key="6">
    <source>
        <dbReference type="Proteomes" id="UP000634668"/>
    </source>
</evidence>
<reference evidence="5" key="1">
    <citation type="journal article" date="2014" name="Int. J. Syst. Evol. Microbiol.">
        <title>Complete genome sequence of Corynebacterium casei LMG S-19264T (=DSM 44701T), isolated from a smear-ripened cheese.</title>
        <authorList>
            <consortium name="US DOE Joint Genome Institute (JGI-PGF)"/>
            <person name="Walter F."/>
            <person name="Albersmeier A."/>
            <person name="Kalinowski J."/>
            <person name="Ruckert C."/>
        </authorList>
    </citation>
    <scope>NUCLEOTIDE SEQUENCE</scope>
    <source>
        <strain evidence="5">KCTC 12113</strain>
    </source>
</reference>
<evidence type="ECO:0000259" key="4">
    <source>
        <dbReference type="PROSITE" id="PS51161"/>
    </source>
</evidence>
<dbReference type="InterPro" id="IPR011856">
    <property type="entry name" value="tRNA_endonuc-like_dom_sf"/>
</dbReference>
<name>A0A918J092_9FLAO</name>
<dbReference type="Gene3D" id="3.40.1350.10">
    <property type="match status" value="1"/>
</dbReference>
<keyword evidence="6" id="KW-1185">Reference proteome</keyword>
<dbReference type="GO" id="GO:0009307">
    <property type="term" value="P:DNA restriction-modification system"/>
    <property type="evidence" value="ECO:0007669"/>
    <property type="project" value="InterPro"/>
</dbReference>
<comment type="caution">
    <text evidence="5">The sequence shown here is derived from an EMBL/GenBank/DDBJ whole genome shotgun (WGS) entry which is preliminary data.</text>
</comment>
<dbReference type="PROSITE" id="PS51161">
    <property type="entry name" value="ATP_CONE"/>
    <property type="match status" value="1"/>
</dbReference>
<proteinExistence type="predicted"/>
<dbReference type="CDD" id="cd22308">
    <property type="entry name" value="Af1548-like"/>
    <property type="match status" value="1"/>
</dbReference>
<dbReference type="Proteomes" id="UP000634668">
    <property type="component" value="Unassembled WGS sequence"/>
</dbReference>
<evidence type="ECO:0000313" key="5">
    <source>
        <dbReference type="EMBL" id="GGW41348.1"/>
    </source>
</evidence>
<dbReference type="InterPro" id="IPR005144">
    <property type="entry name" value="ATP-cone_dom"/>
</dbReference>
<keyword evidence="2 3" id="KW-0067">ATP-binding</keyword>